<evidence type="ECO:0000256" key="4">
    <source>
        <dbReference type="ARBA" id="ARBA00022475"/>
    </source>
</evidence>
<dbReference type="PANTHER" id="PTHR36838">
    <property type="entry name" value="AUXIN EFFLUX CARRIER FAMILY PROTEIN"/>
    <property type="match status" value="1"/>
</dbReference>
<evidence type="ECO:0000256" key="2">
    <source>
        <dbReference type="ARBA" id="ARBA00010145"/>
    </source>
</evidence>
<evidence type="ECO:0000256" key="7">
    <source>
        <dbReference type="ARBA" id="ARBA00023136"/>
    </source>
</evidence>
<keyword evidence="5 9" id="KW-0812">Transmembrane</keyword>
<dbReference type="AlphaFoldDB" id="A0A7K0K0I9"/>
<dbReference type="GO" id="GO:0055085">
    <property type="term" value="P:transmembrane transport"/>
    <property type="evidence" value="ECO:0007669"/>
    <property type="project" value="InterPro"/>
</dbReference>
<evidence type="ECO:0000256" key="1">
    <source>
        <dbReference type="ARBA" id="ARBA00004651"/>
    </source>
</evidence>
<evidence type="ECO:0000256" key="3">
    <source>
        <dbReference type="ARBA" id="ARBA00022448"/>
    </source>
</evidence>
<comment type="subcellular location">
    <subcellularLocation>
        <location evidence="1">Cell membrane</location>
        <topology evidence="1">Multi-pass membrane protein</topology>
    </subcellularLocation>
</comment>
<dbReference type="PANTHER" id="PTHR36838:SF3">
    <property type="entry name" value="TRANSPORTER AUXIN EFFLUX CARRIER EC FAMILY"/>
    <property type="match status" value="1"/>
</dbReference>
<organism evidence="10 11">
    <name type="scientific">Mobiluncus porci</name>
    <dbReference type="NCBI Taxonomy" id="2652278"/>
    <lineage>
        <taxon>Bacteria</taxon>
        <taxon>Bacillati</taxon>
        <taxon>Actinomycetota</taxon>
        <taxon>Actinomycetes</taxon>
        <taxon>Actinomycetales</taxon>
        <taxon>Actinomycetaceae</taxon>
        <taxon>Mobiluncus</taxon>
    </lineage>
</organism>
<sequence length="359" mass="37815">MIDVLMALWSLLAIIAAGFVLAKVGLAPAGSDTAITKVCFALPLPAMIFQAVQPAHISEVFSKGLLVNVLAATALFAVYYFLAIRFFGLRDGEQTIGALAASYTNAGNIGIPYLVAITGDPTLAAAIMLFQLGVMMPVSFWLLGRQTDQRNNRLNSKIAGVSDVTRENLPISGNSGSDGKNHTSDGTDSKMNPQKTPSKLHFALASFRASLVPVIKQPPLYGLVIGLIWGATGLPVPEVIHAPVNMLATAVVPMLMLAVGINAARSTFKEMGSELPALSTAVVFRVILSPLVTYGLCLAFGVSGKMLLASMVVASFPTANNVFVYAMKFGAGSRLAANAMIVTTLLSFPIVTLVALLFR</sequence>
<keyword evidence="7 9" id="KW-0472">Membrane</keyword>
<evidence type="ECO:0000256" key="9">
    <source>
        <dbReference type="SAM" id="Phobius"/>
    </source>
</evidence>
<dbReference type="Gene3D" id="1.20.1530.20">
    <property type="match status" value="1"/>
</dbReference>
<keyword evidence="4" id="KW-1003">Cell membrane</keyword>
<feature type="transmembrane region" description="Helical" evidence="9">
    <location>
        <begin position="242"/>
        <end position="261"/>
    </location>
</feature>
<feature type="transmembrane region" description="Helical" evidence="9">
    <location>
        <begin position="218"/>
        <end position="236"/>
    </location>
</feature>
<gene>
    <name evidence="10" type="ORF">FYJ63_01835</name>
</gene>
<feature type="transmembrane region" description="Helical" evidence="9">
    <location>
        <begin position="123"/>
        <end position="143"/>
    </location>
</feature>
<evidence type="ECO:0000256" key="5">
    <source>
        <dbReference type="ARBA" id="ARBA00022692"/>
    </source>
</evidence>
<reference evidence="10 11" key="1">
    <citation type="submission" date="2019-08" db="EMBL/GenBank/DDBJ databases">
        <title>In-depth cultivation of the pig gut microbiome towards novel bacterial diversity and tailored functional studies.</title>
        <authorList>
            <person name="Wylensek D."/>
            <person name="Hitch T.C.A."/>
            <person name="Clavel T."/>
        </authorList>
    </citation>
    <scope>NUCLEOTIDE SEQUENCE [LARGE SCALE GENOMIC DNA]</scope>
    <source>
        <strain evidence="10 11">RF-GAM-744-WT-7</strain>
    </source>
</reference>
<name>A0A7K0K0I9_9ACTO</name>
<dbReference type="GO" id="GO:0005886">
    <property type="term" value="C:plasma membrane"/>
    <property type="evidence" value="ECO:0007669"/>
    <property type="project" value="UniProtKB-SubCell"/>
</dbReference>
<comment type="caution">
    <text evidence="10">The sequence shown here is derived from an EMBL/GenBank/DDBJ whole genome shotgun (WGS) entry which is preliminary data.</text>
</comment>
<evidence type="ECO:0000256" key="8">
    <source>
        <dbReference type="SAM" id="MobiDB-lite"/>
    </source>
</evidence>
<evidence type="ECO:0000256" key="6">
    <source>
        <dbReference type="ARBA" id="ARBA00022989"/>
    </source>
</evidence>
<feature type="transmembrane region" description="Helical" evidence="9">
    <location>
        <begin position="282"/>
        <end position="301"/>
    </location>
</feature>
<evidence type="ECO:0000313" key="10">
    <source>
        <dbReference type="EMBL" id="MST49002.1"/>
    </source>
</evidence>
<dbReference type="InterPro" id="IPR004776">
    <property type="entry name" value="Mem_transp_PIN-like"/>
</dbReference>
<keyword evidence="6 9" id="KW-1133">Transmembrane helix</keyword>
<comment type="similarity">
    <text evidence="2">Belongs to the auxin efflux carrier (TC 2.A.69) family.</text>
</comment>
<proteinExistence type="inferred from homology"/>
<feature type="region of interest" description="Disordered" evidence="8">
    <location>
        <begin position="170"/>
        <end position="195"/>
    </location>
</feature>
<dbReference type="RefSeq" id="WP_154543247.1">
    <property type="nucleotide sequence ID" value="NZ_VUMY01000002.1"/>
</dbReference>
<dbReference type="InterPro" id="IPR038770">
    <property type="entry name" value="Na+/solute_symporter_sf"/>
</dbReference>
<keyword evidence="11" id="KW-1185">Reference proteome</keyword>
<feature type="transmembrane region" description="Helical" evidence="9">
    <location>
        <begin position="339"/>
        <end position="358"/>
    </location>
</feature>
<feature type="compositionally biased region" description="Basic and acidic residues" evidence="8">
    <location>
        <begin position="179"/>
        <end position="188"/>
    </location>
</feature>
<dbReference type="Proteomes" id="UP000442535">
    <property type="component" value="Unassembled WGS sequence"/>
</dbReference>
<feature type="transmembrane region" description="Helical" evidence="9">
    <location>
        <begin position="65"/>
        <end position="84"/>
    </location>
</feature>
<feature type="transmembrane region" description="Helical" evidence="9">
    <location>
        <begin position="96"/>
        <end position="117"/>
    </location>
</feature>
<evidence type="ECO:0000313" key="11">
    <source>
        <dbReference type="Proteomes" id="UP000442535"/>
    </source>
</evidence>
<dbReference type="Pfam" id="PF03547">
    <property type="entry name" value="Mem_trans"/>
    <property type="match status" value="1"/>
</dbReference>
<protein>
    <submittedName>
        <fullName evidence="10">AEC family transporter</fullName>
    </submittedName>
</protein>
<accession>A0A7K0K0I9</accession>
<dbReference type="EMBL" id="VUMY01000002">
    <property type="protein sequence ID" value="MST49002.1"/>
    <property type="molecule type" value="Genomic_DNA"/>
</dbReference>
<keyword evidence="3" id="KW-0813">Transport</keyword>